<sequence>MNLTTIPFSFSNSDPLVRPFCVCIRIITIAYEGASVSCSVWETKGARTPAKWRRGKVWPLAMNGSMTACSGKEGSRDPISFSLSLRVWL</sequence>
<protein>
    <submittedName>
        <fullName evidence="1">Uncharacterized protein</fullName>
    </submittedName>
</protein>
<evidence type="ECO:0000313" key="1">
    <source>
        <dbReference type="EMBL" id="KHN48359.1"/>
    </source>
</evidence>
<dbReference type="Proteomes" id="UP000053555">
    <property type="component" value="Unassembled WGS sequence"/>
</dbReference>
<organism evidence="1">
    <name type="scientific">Glycine soja</name>
    <name type="common">Wild soybean</name>
    <dbReference type="NCBI Taxonomy" id="3848"/>
    <lineage>
        <taxon>Eukaryota</taxon>
        <taxon>Viridiplantae</taxon>
        <taxon>Streptophyta</taxon>
        <taxon>Embryophyta</taxon>
        <taxon>Tracheophyta</taxon>
        <taxon>Spermatophyta</taxon>
        <taxon>Magnoliopsida</taxon>
        <taxon>eudicotyledons</taxon>
        <taxon>Gunneridae</taxon>
        <taxon>Pentapetalae</taxon>
        <taxon>rosids</taxon>
        <taxon>fabids</taxon>
        <taxon>Fabales</taxon>
        <taxon>Fabaceae</taxon>
        <taxon>Papilionoideae</taxon>
        <taxon>50 kb inversion clade</taxon>
        <taxon>NPAAA clade</taxon>
        <taxon>indigoferoid/millettioid clade</taxon>
        <taxon>Phaseoleae</taxon>
        <taxon>Glycine</taxon>
        <taxon>Glycine subgen. Soja</taxon>
    </lineage>
</organism>
<gene>
    <name evidence="1" type="ORF">glysoja_042311</name>
</gene>
<dbReference type="EMBL" id="KN639809">
    <property type="protein sequence ID" value="KHN48359.1"/>
    <property type="molecule type" value="Genomic_DNA"/>
</dbReference>
<accession>A0A0B2SV06</accession>
<proteinExistence type="predicted"/>
<dbReference type="AlphaFoldDB" id="A0A0B2SV06"/>
<reference evidence="1" key="1">
    <citation type="submission" date="2014-07" db="EMBL/GenBank/DDBJ databases">
        <title>Identification of a novel salt tolerance gene in wild soybean by whole-genome sequencing.</title>
        <authorList>
            <person name="Lam H.-M."/>
            <person name="Qi X."/>
            <person name="Li M.-W."/>
            <person name="Liu X."/>
            <person name="Xie M."/>
            <person name="Ni M."/>
            <person name="Xu X."/>
        </authorList>
    </citation>
    <scope>NUCLEOTIDE SEQUENCE [LARGE SCALE GENOMIC DNA]</scope>
    <source>
        <tissue evidence="1">Root</tissue>
    </source>
</reference>
<name>A0A0B2SV06_GLYSO</name>